<dbReference type="GO" id="GO:0050660">
    <property type="term" value="F:flavin adenine dinucleotide binding"/>
    <property type="evidence" value="ECO:0007669"/>
    <property type="project" value="InterPro"/>
</dbReference>
<evidence type="ECO:0000256" key="1">
    <source>
        <dbReference type="ARBA" id="ARBA00001974"/>
    </source>
</evidence>
<evidence type="ECO:0000256" key="4">
    <source>
        <dbReference type="ARBA" id="ARBA00023002"/>
    </source>
</evidence>
<gene>
    <name evidence="6" type="primary">solA</name>
    <name evidence="6" type="ORF">GTPT_2623</name>
</gene>
<dbReference type="InterPro" id="IPR045170">
    <property type="entry name" value="MTOX"/>
</dbReference>
<dbReference type="RefSeq" id="WP_029989327.1">
    <property type="nucleotide sequence ID" value="NZ_ATMJ01000001.1"/>
</dbReference>
<dbReference type="Gene3D" id="3.30.9.10">
    <property type="entry name" value="D-Amino Acid Oxidase, subunit A, domain 2"/>
    <property type="match status" value="1"/>
</dbReference>
<dbReference type="EC" id="1.5.3.2" evidence="6"/>
<name>A0A085JD87_9GAMM</name>
<proteinExistence type="predicted"/>
<dbReference type="GO" id="GO:0050131">
    <property type="term" value="F:N-methyl-L-amino-acid oxidase activity"/>
    <property type="evidence" value="ECO:0007669"/>
    <property type="project" value="UniProtKB-EC"/>
</dbReference>
<evidence type="ECO:0000313" key="6">
    <source>
        <dbReference type="EMBL" id="KFD18433.1"/>
    </source>
</evidence>
<dbReference type="AlphaFoldDB" id="A0A085JD87"/>
<keyword evidence="4 6" id="KW-0560">Oxidoreductase</keyword>
<dbReference type="OrthoDB" id="9806257at2"/>
<feature type="domain" description="FAD dependent oxidoreductase" evidence="5">
    <location>
        <begin position="4"/>
        <end position="351"/>
    </location>
</feature>
<comment type="caution">
    <text evidence="6">The sequence shown here is derived from an EMBL/GenBank/DDBJ whole genome shotgun (WGS) entry which is preliminary data.</text>
</comment>
<evidence type="ECO:0000256" key="2">
    <source>
        <dbReference type="ARBA" id="ARBA00022630"/>
    </source>
</evidence>
<protein>
    <submittedName>
        <fullName evidence="6">N-methyl-L-amino-acid oxidase</fullName>
        <ecNumber evidence="6">1.-.-.-</ecNumber>
        <ecNumber evidence="6">1.5.3.-</ecNumber>
        <ecNumber evidence="6">1.5.3.2</ecNumber>
    </submittedName>
</protein>
<dbReference type="PANTHER" id="PTHR10961">
    <property type="entry name" value="PEROXISOMAL SARCOSINE OXIDASE"/>
    <property type="match status" value="1"/>
</dbReference>
<dbReference type="NCBIfam" id="NF008425">
    <property type="entry name" value="PRK11259.1"/>
    <property type="match status" value="1"/>
</dbReference>
<dbReference type="eggNOG" id="COG0665">
    <property type="taxonomic scope" value="Bacteria"/>
</dbReference>
<keyword evidence="3" id="KW-0274">FAD</keyword>
<comment type="cofactor">
    <cofactor evidence="1">
        <name>FAD</name>
        <dbReference type="ChEBI" id="CHEBI:57692"/>
    </cofactor>
</comment>
<dbReference type="EC" id="1.-.-.-" evidence="6"/>
<keyword evidence="7" id="KW-1185">Reference proteome</keyword>
<dbReference type="Pfam" id="PF01266">
    <property type="entry name" value="DAO"/>
    <property type="match status" value="1"/>
</dbReference>
<dbReference type="Proteomes" id="UP000028602">
    <property type="component" value="Unassembled WGS sequence"/>
</dbReference>
<dbReference type="InterPro" id="IPR006076">
    <property type="entry name" value="FAD-dep_OxRdtase"/>
</dbReference>
<dbReference type="SUPFAM" id="SSF51905">
    <property type="entry name" value="FAD/NAD(P)-binding domain"/>
    <property type="match status" value="1"/>
</dbReference>
<dbReference type="GO" id="GO:0008115">
    <property type="term" value="F:sarcosine oxidase activity"/>
    <property type="evidence" value="ECO:0007669"/>
    <property type="project" value="TreeGrafter"/>
</dbReference>
<dbReference type="Gene3D" id="3.50.50.60">
    <property type="entry name" value="FAD/NAD(P)-binding domain"/>
    <property type="match status" value="1"/>
</dbReference>
<dbReference type="PANTHER" id="PTHR10961:SF7">
    <property type="entry name" value="FAD DEPENDENT OXIDOREDUCTASE DOMAIN-CONTAINING PROTEIN"/>
    <property type="match status" value="1"/>
</dbReference>
<keyword evidence="2" id="KW-0285">Flavoprotein</keyword>
<evidence type="ECO:0000259" key="5">
    <source>
        <dbReference type="Pfam" id="PF01266"/>
    </source>
</evidence>
<dbReference type="GO" id="GO:0005829">
    <property type="term" value="C:cytosol"/>
    <property type="evidence" value="ECO:0007669"/>
    <property type="project" value="TreeGrafter"/>
</dbReference>
<dbReference type="EMBL" id="JMPR01000038">
    <property type="protein sequence ID" value="KFD18433.1"/>
    <property type="molecule type" value="Genomic_DNA"/>
</dbReference>
<evidence type="ECO:0000313" key="7">
    <source>
        <dbReference type="Proteomes" id="UP000028602"/>
    </source>
</evidence>
<reference evidence="6 7" key="1">
    <citation type="submission" date="2014-05" db="EMBL/GenBank/DDBJ databases">
        <title>ATOL: Assembling a taxonomically balanced genome-scale reconstruction of the evolutionary history of the Enterobacteriaceae.</title>
        <authorList>
            <person name="Plunkett G.III."/>
            <person name="Neeno-Eckwall E.C."/>
            <person name="Glasner J.D."/>
            <person name="Perna N.T."/>
        </authorList>
    </citation>
    <scope>NUCLEOTIDE SEQUENCE [LARGE SCALE GENOMIC DNA]</scope>
    <source>
        <strain evidence="6 7">ATCC 33301</strain>
    </source>
</reference>
<dbReference type="SUPFAM" id="SSF54373">
    <property type="entry name" value="FAD-linked reductases, C-terminal domain"/>
    <property type="match status" value="1"/>
</dbReference>
<evidence type="ECO:0000256" key="3">
    <source>
        <dbReference type="ARBA" id="ARBA00022827"/>
    </source>
</evidence>
<organism evidence="6 7">
    <name type="scientific">Tatumella ptyseos ATCC 33301</name>
    <dbReference type="NCBI Taxonomy" id="1005995"/>
    <lineage>
        <taxon>Bacteria</taxon>
        <taxon>Pseudomonadati</taxon>
        <taxon>Pseudomonadota</taxon>
        <taxon>Gammaproteobacteria</taxon>
        <taxon>Enterobacterales</taxon>
        <taxon>Erwiniaceae</taxon>
        <taxon>Tatumella</taxon>
    </lineage>
</organism>
<accession>A0A085JD87</accession>
<dbReference type="EC" id="1.5.3.-" evidence="6"/>
<dbReference type="InterPro" id="IPR036188">
    <property type="entry name" value="FAD/NAD-bd_sf"/>
</dbReference>
<sequence length="372" mass="40532">MIYDLIIAGSGSAGAAAGYYASKAGLKVLMVDAFHPPHTEGAHHGKNRLIRYAYGEGEKYVPLLLRSQQLWQQFEADAGVRLLHPCGVLNAGPRDSLFMTSLAESAERWSLNVEPLTPQGVARRWPEITLPAHFDAVFEPDAGYLSSELAVEHWIRLAREQGAAQLFNCPIKSISRDGDLQQVVTDEGTFSAARLLISMGSRINDFVASLPVIQTRKVFAWFQADGRYSENNHFPGFSIGLDDGSHYYGFPAQDNALKVGRHDGGQPGVSDNKGFPFGSYPEDGSECFAFLRQCLPGVGGCLYGESCSYDNSPDGDFIIDTLPDNPDCMVITGLSGHGFKFAPLLGEIASEFAQQGTLPDGLRPFSLSRFTR</sequence>